<proteinExistence type="inferred from homology"/>
<keyword evidence="11" id="KW-1185">Reference proteome</keyword>
<dbReference type="FunFam" id="1.10.3730.20:FF:000001">
    <property type="entry name" value="Quaternary ammonium compound resistance transporter SugE"/>
    <property type="match status" value="1"/>
</dbReference>
<name>A0A2U8GNJ3_9RHOO</name>
<keyword evidence="5 9" id="KW-1133">Transmembrane helix</keyword>
<dbReference type="SUPFAM" id="SSF103481">
    <property type="entry name" value="Multidrug resistance efflux transporter EmrE"/>
    <property type="match status" value="1"/>
</dbReference>
<evidence type="ECO:0000313" key="10">
    <source>
        <dbReference type="EMBL" id="AWI74743.1"/>
    </source>
</evidence>
<feature type="transmembrane region" description="Helical" evidence="9">
    <location>
        <begin position="85"/>
        <end position="104"/>
    </location>
</feature>
<reference evidence="10 11" key="1">
    <citation type="submission" date="2017-06" db="EMBL/GenBank/DDBJ databases">
        <title>Azoarcus.</title>
        <authorList>
            <person name="Woo J.-H."/>
            <person name="Kim H.-S."/>
        </authorList>
    </citation>
    <scope>NUCLEOTIDE SEQUENCE [LARGE SCALE GENOMIC DNA]</scope>
    <source>
        <strain evidence="10 11">TSPY31</strain>
    </source>
</reference>
<comment type="similarity">
    <text evidence="7 8">Belongs to the drug/metabolite transporter (DMT) superfamily. Small multidrug resistance (SMR) (TC 2.A.7.1) family.</text>
</comment>
<dbReference type="Proteomes" id="UP000244930">
    <property type="component" value="Chromosome"/>
</dbReference>
<evidence type="ECO:0000256" key="5">
    <source>
        <dbReference type="ARBA" id="ARBA00022989"/>
    </source>
</evidence>
<evidence type="ECO:0000256" key="8">
    <source>
        <dbReference type="RuleBase" id="RU003942"/>
    </source>
</evidence>
<keyword evidence="4 8" id="KW-0812">Transmembrane</keyword>
<evidence type="ECO:0000256" key="1">
    <source>
        <dbReference type="ARBA" id="ARBA00004651"/>
    </source>
</evidence>
<dbReference type="GO" id="GO:0031460">
    <property type="term" value="P:glycine betaine transport"/>
    <property type="evidence" value="ECO:0007669"/>
    <property type="project" value="TreeGrafter"/>
</dbReference>
<evidence type="ECO:0000256" key="9">
    <source>
        <dbReference type="SAM" id="Phobius"/>
    </source>
</evidence>
<evidence type="ECO:0000256" key="2">
    <source>
        <dbReference type="ARBA" id="ARBA00022448"/>
    </source>
</evidence>
<evidence type="ECO:0000256" key="7">
    <source>
        <dbReference type="ARBA" id="ARBA00038032"/>
    </source>
</evidence>
<dbReference type="PANTHER" id="PTHR30561">
    <property type="entry name" value="SMR FAMILY PROTON-DEPENDENT DRUG EFFLUX TRANSPORTER SUGE"/>
    <property type="match status" value="1"/>
</dbReference>
<comment type="subcellular location">
    <subcellularLocation>
        <location evidence="1 8">Cell membrane</location>
        <topology evidence="1 8">Multi-pass membrane protein</topology>
    </subcellularLocation>
</comment>
<evidence type="ECO:0000256" key="3">
    <source>
        <dbReference type="ARBA" id="ARBA00022475"/>
    </source>
</evidence>
<dbReference type="PANTHER" id="PTHR30561:SF1">
    <property type="entry name" value="MULTIDRUG TRANSPORTER EMRE"/>
    <property type="match status" value="1"/>
</dbReference>
<sequence length="110" mass="11747">MQKWLFLAVAIVSEVIATSALKSSDGFSRLWPSLLVVTGYASAFYFLSLTLKFIPVAVAYAIWSGAGVALIALISWLVFGESLDTPAIIGLLLIIAGVTVLNVFSRTVSH</sequence>
<keyword evidence="3" id="KW-1003">Cell membrane</keyword>
<feature type="transmembrane region" description="Helical" evidence="9">
    <location>
        <begin position="33"/>
        <end position="51"/>
    </location>
</feature>
<dbReference type="GO" id="GO:0015199">
    <property type="term" value="F:amino-acid betaine transmembrane transporter activity"/>
    <property type="evidence" value="ECO:0007669"/>
    <property type="project" value="TreeGrafter"/>
</dbReference>
<dbReference type="InterPro" id="IPR000390">
    <property type="entry name" value="Small_drug/metabolite_transptr"/>
</dbReference>
<keyword evidence="6 9" id="KW-0472">Membrane</keyword>
<protein>
    <submittedName>
        <fullName evidence="10">QacE family quaternary ammonium compound efflux SMR transporter</fullName>
    </submittedName>
</protein>
<dbReference type="GO" id="GO:0005886">
    <property type="term" value="C:plasma membrane"/>
    <property type="evidence" value="ECO:0007669"/>
    <property type="project" value="UniProtKB-SubCell"/>
</dbReference>
<dbReference type="Gene3D" id="1.10.3730.20">
    <property type="match status" value="1"/>
</dbReference>
<accession>A0A2U8GNJ3</accession>
<keyword evidence="2" id="KW-0813">Transport</keyword>
<dbReference type="AlphaFoldDB" id="A0A2U8GNJ3"/>
<organism evidence="10 11">
    <name type="scientific">Parazoarcus communis</name>
    <dbReference type="NCBI Taxonomy" id="41977"/>
    <lineage>
        <taxon>Bacteria</taxon>
        <taxon>Pseudomonadati</taxon>
        <taxon>Pseudomonadota</taxon>
        <taxon>Betaproteobacteria</taxon>
        <taxon>Rhodocyclales</taxon>
        <taxon>Zoogloeaceae</taxon>
        <taxon>Parazoarcus</taxon>
    </lineage>
</organism>
<evidence type="ECO:0000313" key="11">
    <source>
        <dbReference type="Proteomes" id="UP000244930"/>
    </source>
</evidence>
<gene>
    <name evidence="10" type="ORF">CEW83_05545</name>
</gene>
<dbReference type="GO" id="GO:0015220">
    <property type="term" value="F:choline transmembrane transporter activity"/>
    <property type="evidence" value="ECO:0007669"/>
    <property type="project" value="TreeGrafter"/>
</dbReference>
<dbReference type="GO" id="GO:1990961">
    <property type="term" value="P:xenobiotic detoxification by transmembrane export across the plasma membrane"/>
    <property type="evidence" value="ECO:0007669"/>
    <property type="project" value="UniProtKB-ARBA"/>
</dbReference>
<dbReference type="GO" id="GO:0015297">
    <property type="term" value="F:antiporter activity"/>
    <property type="evidence" value="ECO:0007669"/>
    <property type="project" value="TreeGrafter"/>
</dbReference>
<dbReference type="RefSeq" id="WP_108948451.1">
    <property type="nucleotide sequence ID" value="NZ_CP022187.1"/>
</dbReference>
<evidence type="ECO:0000256" key="4">
    <source>
        <dbReference type="ARBA" id="ARBA00022692"/>
    </source>
</evidence>
<dbReference type="KEGG" id="acom:CEW83_05545"/>
<dbReference type="Pfam" id="PF00893">
    <property type="entry name" value="Multi_Drug_Res"/>
    <property type="match status" value="1"/>
</dbReference>
<dbReference type="InterPro" id="IPR045324">
    <property type="entry name" value="Small_multidrug_res"/>
</dbReference>
<dbReference type="EMBL" id="CP022187">
    <property type="protein sequence ID" value="AWI74743.1"/>
    <property type="molecule type" value="Genomic_DNA"/>
</dbReference>
<feature type="transmembrane region" description="Helical" evidence="9">
    <location>
        <begin position="58"/>
        <end position="79"/>
    </location>
</feature>
<evidence type="ECO:0000256" key="6">
    <source>
        <dbReference type="ARBA" id="ARBA00023136"/>
    </source>
</evidence>
<dbReference type="InterPro" id="IPR037185">
    <property type="entry name" value="EmrE-like"/>
</dbReference>